<evidence type="ECO:0000313" key="8">
    <source>
        <dbReference type="Proteomes" id="UP000435177"/>
    </source>
</evidence>
<dbReference type="GO" id="GO:0003700">
    <property type="term" value="F:DNA-binding transcription factor activity"/>
    <property type="evidence" value="ECO:0007669"/>
    <property type="project" value="InterPro"/>
</dbReference>
<dbReference type="Proteomes" id="UP000435177">
    <property type="component" value="Unassembled WGS sequence"/>
</dbReference>
<dbReference type="AlphaFoldDB" id="A0A268EW44"/>
<dbReference type="PANTHER" id="PTHR43280">
    <property type="entry name" value="ARAC-FAMILY TRANSCRIPTIONAL REGULATOR"/>
    <property type="match status" value="1"/>
</dbReference>
<dbReference type="Gene3D" id="1.10.10.60">
    <property type="entry name" value="Homeodomain-like"/>
    <property type="match status" value="2"/>
</dbReference>
<comment type="caution">
    <text evidence="6">The sequence shown here is derived from an EMBL/GenBank/DDBJ whole genome shotgun (WGS) entry which is preliminary data.</text>
</comment>
<keyword evidence="1" id="KW-0805">Transcription regulation</keyword>
<sequence length="275" mass="32202">MADHSLLTFSPLPLPFYIESGRSFYAPGDSHPSRRNLGVYDLIMVDKGCLYLGEEGQQWALGPGDMVILLPDAYHYSVQGCLEESSFYWLHFQCHEPDASREDSPMAHSIQLPKQGRMPDPEQAFRLLEALQLLTVEPRSTAFWREQTLFIELMQLLDRSRIDQEQTRVHKVAEQIEAYIKRHYREPISNARLSEALHYHYNYLTRCMKTAYGITPAEFLLQYRLDQAKRLLLTTPWSISRIAEHVGFQYPPYFTRRFSARFGISPLKFRKQYTE</sequence>
<keyword evidence="2" id="KW-0238">DNA-binding</keyword>
<evidence type="ECO:0000256" key="3">
    <source>
        <dbReference type="ARBA" id="ARBA00023163"/>
    </source>
</evidence>
<dbReference type="GO" id="GO:0043565">
    <property type="term" value="F:sequence-specific DNA binding"/>
    <property type="evidence" value="ECO:0007669"/>
    <property type="project" value="InterPro"/>
</dbReference>
<dbReference type="InterPro" id="IPR037923">
    <property type="entry name" value="HTH-like"/>
</dbReference>
<gene>
    <name evidence="6" type="ORF">CHH67_10075</name>
    <name evidence="5" type="ORF">GNP94_21075</name>
</gene>
<accession>A0A268EW44</accession>
<dbReference type="Pfam" id="PF12833">
    <property type="entry name" value="HTH_18"/>
    <property type="match status" value="1"/>
</dbReference>
<dbReference type="OrthoDB" id="192171at2"/>
<dbReference type="InterPro" id="IPR018062">
    <property type="entry name" value="HTH_AraC-typ_CS"/>
</dbReference>
<evidence type="ECO:0000313" key="6">
    <source>
        <dbReference type="EMBL" id="PAD77340.1"/>
    </source>
</evidence>
<dbReference type="SUPFAM" id="SSF51215">
    <property type="entry name" value="Regulatory protein AraC"/>
    <property type="match status" value="1"/>
</dbReference>
<evidence type="ECO:0000313" key="5">
    <source>
        <dbReference type="EMBL" id="MUG68471.1"/>
    </source>
</evidence>
<evidence type="ECO:0000256" key="2">
    <source>
        <dbReference type="ARBA" id="ARBA00023125"/>
    </source>
</evidence>
<dbReference type="SUPFAM" id="SSF46689">
    <property type="entry name" value="Homeodomain-like"/>
    <property type="match status" value="2"/>
</dbReference>
<feature type="domain" description="HTH araC/xylS-type" evidence="4">
    <location>
        <begin position="174"/>
        <end position="272"/>
    </location>
</feature>
<dbReference type="RefSeq" id="WP_095265039.1">
    <property type="nucleotide sequence ID" value="NZ_NPBY01000030.1"/>
</dbReference>
<keyword evidence="8" id="KW-1185">Reference proteome</keyword>
<reference evidence="5 8" key="2">
    <citation type="submission" date="2019-11" db="EMBL/GenBank/DDBJ databases">
        <title>Draft genome sequences of five Paenibacillus species of dairy origin.</title>
        <authorList>
            <person name="Olajide A.M."/>
            <person name="Chen S."/>
            <person name="Lapointe G."/>
        </authorList>
    </citation>
    <scope>NUCLEOTIDE SEQUENCE [LARGE SCALE GENOMIC DNA]</scope>
    <source>
        <strain evidence="5 8">3CS1</strain>
    </source>
</reference>
<dbReference type="InterPro" id="IPR009057">
    <property type="entry name" value="Homeodomain-like_sf"/>
</dbReference>
<evidence type="ECO:0000259" key="4">
    <source>
        <dbReference type="PROSITE" id="PS01124"/>
    </source>
</evidence>
<keyword evidence="3" id="KW-0804">Transcription</keyword>
<dbReference type="PANTHER" id="PTHR43280:SF2">
    <property type="entry name" value="HTH-TYPE TRANSCRIPTIONAL REGULATOR EXSA"/>
    <property type="match status" value="1"/>
</dbReference>
<dbReference type="InterPro" id="IPR018060">
    <property type="entry name" value="HTH_AraC"/>
</dbReference>
<dbReference type="InterPro" id="IPR003313">
    <property type="entry name" value="AraC-bd"/>
</dbReference>
<proteinExistence type="predicted"/>
<organism evidence="6 7">
    <name type="scientific">Paenibacillus campinasensis</name>
    <dbReference type="NCBI Taxonomy" id="66347"/>
    <lineage>
        <taxon>Bacteria</taxon>
        <taxon>Bacillati</taxon>
        <taxon>Bacillota</taxon>
        <taxon>Bacilli</taxon>
        <taxon>Bacillales</taxon>
        <taxon>Paenibacillaceae</taxon>
        <taxon>Paenibacillus</taxon>
    </lineage>
</organism>
<dbReference type="PROSITE" id="PS00041">
    <property type="entry name" value="HTH_ARAC_FAMILY_1"/>
    <property type="match status" value="1"/>
</dbReference>
<dbReference type="EMBL" id="NPBY01000030">
    <property type="protein sequence ID" value="PAD77340.1"/>
    <property type="molecule type" value="Genomic_DNA"/>
</dbReference>
<dbReference type="SMART" id="SM00342">
    <property type="entry name" value="HTH_ARAC"/>
    <property type="match status" value="1"/>
</dbReference>
<reference evidence="6 7" key="1">
    <citation type="submission" date="2017-07" db="EMBL/GenBank/DDBJ databases">
        <title>Isolation and whole genome analysis of endospore-forming bacteria from heroin.</title>
        <authorList>
            <person name="Kalinowski J."/>
            <person name="Ahrens B."/>
            <person name="Al-Dilaimi A."/>
            <person name="Winkler A."/>
            <person name="Wibberg D."/>
            <person name="Schleenbecker U."/>
            <person name="Ruckert C."/>
            <person name="Wolfel R."/>
            <person name="Grass G."/>
        </authorList>
    </citation>
    <scope>NUCLEOTIDE SEQUENCE [LARGE SCALE GENOMIC DNA]</scope>
    <source>
        <strain evidence="6 7">7537-G1</strain>
    </source>
</reference>
<dbReference type="Pfam" id="PF02311">
    <property type="entry name" value="AraC_binding"/>
    <property type="match status" value="1"/>
</dbReference>
<name>A0A268EW44_9BACL</name>
<dbReference type="PROSITE" id="PS01124">
    <property type="entry name" value="HTH_ARAC_FAMILY_2"/>
    <property type="match status" value="1"/>
</dbReference>
<dbReference type="Proteomes" id="UP000215596">
    <property type="component" value="Unassembled WGS sequence"/>
</dbReference>
<evidence type="ECO:0000256" key="1">
    <source>
        <dbReference type="ARBA" id="ARBA00023015"/>
    </source>
</evidence>
<evidence type="ECO:0000313" key="7">
    <source>
        <dbReference type="Proteomes" id="UP000215596"/>
    </source>
</evidence>
<protein>
    <submittedName>
        <fullName evidence="6">AraC family transcriptional regulator</fullName>
    </submittedName>
    <submittedName>
        <fullName evidence="5">Helix-turn-helix domain-containing protein</fullName>
    </submittedName>
</protein>
<dbReference type="EMBL" id="WOAA01000027">
    <property type="protein sequence ID" value="MUG68471.1"/>
    <property type="molecule type" value="Genomic_DNA"/>
</dbReference>